<protein>
    <submittedName>
        <fullName evidence="2">NADPH-dependent 7-cyano-7-deazaguanine reductase</fullName>
        <ecNumber evidence="2">1.7.1.13</ecNumber>
    </submittedName>
</protein>
<evidence type="ECO:0000313" key="2">
    <source>
        <dbReference type="EMBL" id="SPT69879.1"/>
    </source>
</evidence>
<feature type="domain" description="NADPH-dependent 7-cyano-7-deazaguanine reductase N-terminal" evidence="1">
    <location>
        <begin position="12"/>
        <end position="118"/>
    </location>
</feature>
<gene>
    <name evidence="2" type="primary">queF</name>
    <name evidence="2" type="ORF">NCTC13093_01270</name>
</gene>
<accession>A0A2X0V5Y5</accession>
<name>A0A2X0V5Y5_9GAMM</name>
<dbReference type="InterPro" id="IPR050084">
    <property type="entry name" value="NADPH_dep_7-cyano-7-deazaG_red"/>
</dbReference>
<organism evidence="2 3">
    <name type="scientific">Anaerobiospirillum thomasii</name>
    <dbReference type="NCBI Taxonomy" id="179995"/>
    <lineage>
        <taxon>Bacteria</taxon>
        <taxon>Pseudomonadati</taxon>
        <taxon>Pseudomonadota</taxon>
        <taxon>Gammaproteobacteria</taxon>
        <taxon>Aeromonadales</taxon>
        <taxon>Succinivibrionaceae</taxon>
        <taxon>Anaerobiospirillum</taxon>
    </lineage>
</organism>
<dbReference type="GO" id="GO:0008616">
    <property type="term" value="P:tRNA queuosine(34) biosynthetic process"/>
    <property type="evidence" value="ECO:0007669"/>
    <property type="project" value="InterPro"/>
</dbReference>
<dbReference type="PANTHER" id="PTHR34354">
    <property type="entry name" value="NADPH-DEPENDENT 7-CYANO-7-DEAZAGUANINE REDUCTASE"/>
    <property type="match status" value="1"/>
</dbReference>
<proteinExistence type="predicted"/>
<evidence type="ECO:0000313" key="3">
    <source>
        <dbReference type="Proteomes" id="UP000250086"/>
    </source>
</evidence>
<dbReference type="GO" id="GO:0033739">
    <property type="term" value="F:preQ1 synthase activity"/>
    <property type="evidence" value="ECO:0007669"/>
    <property type="project" value="UniProtKB-EC"/>
</dbReference>
<dbReference type="AlphaFoldDB" id="A0A2X0V5Y5"/>
<dbReference type="Pfam" id="PF14489">
    <property type="entry name" value="QueF"/>
    <property type="match status" value="1"/>
</dbReference>
<sequence length="277" mass="31238">MELTHLGHNSRYYSQYNPSLLEPIMRHLPRAAFSTDTSIGYDLWRLYEITYLNARGIPCIVMGSIKINAASQFTVESKSLKLYIGSFTNTKFLSLSHVKETIERDLHKVTASKVEVELYPPEDMSFMPEKLPGICIDDSASDIKLDFDTINPTLLKYSQSDNDEDKAVSSRTYHSNIVRTLCPVTSQPDFASVVISYTGRAIDTTALFAYLCSYRHHQGFHEACTENIYNDLKNVLNPDGLCVAASFTRRGGIDINPCRADSLDLTCKCSHIRTLRQ</sequence>
<dbReference type="Gene3D" id="3.30.1130.10">
    <property type="match status" value="2"/>
</dbReference>
<dbReference type="SUPFAM" id="SSF55620">
    <property type="entry name" value="Tetrahydrobiopterin biosynthesis enzymes-like"/>
    <property type="match status" value="1"/>
</dbReference>
<dbReference type="Proteomes" id="UP000250086">
    <property type="component" value="Unassembled WGS sequence"/>
</dbReference>
<dbReference type="EMBL" id="UAPV01000001">
    <property type="protein sequence ID" value="SPT69879.1"/>
    <property type="molecule type" value="Genomic_DNA"/>
</dbReference>
<dbReference type="InterPro" id="IPR029139">
    <property type="entry name" value="QueF_N"/>
</dbReference>
<dbReference type="PANTHER" id="PTHR34354:SF1">
    <property type="entry name" value="NADPH-DEPENDENT 7-CYANO-7-DEAZAGUANINE REDUCTASE"/>
    <property type="match status" value="1"/>
</dbReference>
<evidence type="ECO:0000259" key="1">
    <source>
        <dbReference type="Pfam" id="PF14819"/>
    </source>
</evidence>
<dbReference type="EC" id="1.7.1.13" evidence="2"/>
<keyword evidence="3" id="KW-1185">Reference proteome</keyword>
<dbReference type="RefSeq" id="WP_113744011.1">
    <property type="nucleotide sequence ID" value="NZ_UAPV01000001.1"/>
</dbReference>
<reference evidence="2 3" key="1">
    <citation type="submission" date="2018-06" db="EMBL/GenBank/DDBJ databases">
        <authorList>
            <consortium name="Pathogen Informatics"/>
            <person name="Doyle S."/>
        </authorList>
    </citation>
    <scope>NUCLEOTIDE SEQUENCE [LARGE SCALE GENOMIC DNA]</scope>
    <source>
        <strain evidence="2 3">NCTC13093</strain>
    </source>
</reference>
<dbReference type="Pfam" id="PF14819">
    <property type="entry name" value="QueF_N"/>
    <property type="match status" value="1"/>
</dbReference>
<keyword evidence="2" id="KW-0560">Oxidoreductase</keyword>
<dbReference type="InterPro" id="IPR043133">
    <property type="entry name" value="GTP-CH-I_C/QueF"/>
</dbReference>
<dbReference type="InterPro" id="IPR029500">
    <property type="entry name" value="QueF"/>
</dbReference>